<protein>
    <submittedName>
        <fullName evidence="1">Uncharacterized protein</fullName>
    </submittedName>
</protein>
<dbReference type="EMBL" id="JAAMPC010000007">
    <property type="protein sequence ID" value="KAG2304291.1"/>
    <property type="molecule type" value="Genomic_DNA"/>
</dbReference>
<accession>A0A8X7V813</accession>
<evidence type="ECO:0000313" key="1">
    <source>
        <dbReference type="EMBL" id="KAG2304291.1"/>
    </source>
</evidence>
<dbReference type="AlphaFoldDB" id="A0A8X7V813"/>
<reference evidence="1 2" key="1">
    <citation type="submission" date="2020-02" db="EMBL/GenBank/DDBJ databases">
        <authorList>
            <person name="Ma Q."/>
            <person name="Huang Y."/>
            <person name="Song X."/>
            <person name="Pei D."/>
        </authorList>
    </citation>
    <scope>NUCLEOTIDE SEQUENCE [LARGE SCALE GENOMIC DNA]</scope>
    <source>
        <strain evidence="1">Sxm20200214</strain>
        <tissue evidence="1">Leaf</tissue>
    </source>
</reference>
<evidence type="ECO:0000313" key="2">
    <source>
        <dbReference type="Proteomes" id="UP000886595"/>
    </source>
</evidence>
<comment type="caution">
    <text evidence="1">The sequence shown here is derived from an EMBL/GenBank/DDBJ whole genome shotgun (WGS) entry which is preliminary data.</text>
</comment>
<name>A0A8X7V813_BRACI</name>
<gene>
    <name evidence="1" type="ORF">Bca52824_032942</name>
</gene>
<keyword evidence="2" id="KW-1185">Reference proteome</keyword>
<dbReference type="Proteomes" id="UP000886595">
    <property type="component" value="Unassembled WGS sequence"/>
</dbReference>
<organism evidence="1 2">
    <name type="scientific">Brassica carinata</name>
    <name type="common">Ethiopian mustard</name>
    <name type="synonym">Abyssinian cabbage</name>
    <dbReference type="NCBI Taxonomy" id="52824"/>
    <lineage>
        <taxon>Eukaryota</taxon>
        <taxon>Viridiplantae</taxon>
        <taxon>Streptophyta</taxon>
        <taxon>Embryophyta</taxon>
        <taxon>Tracheophyta</taxon>
        <taxon>Spermatophyta</taxon>
        <taxon>Magnoliopsida</taxon>
        <taxon>eudicotyledons</taxon>
        <taxon>Gunneridae</taxon>
        <taxon>Pentapetalae</taxon>
        <taxon>rosids</taxon>
        <taxon>malvids</taxon>
        <taxon>Brassicales</taxon>
        <taxon>Brassicaceae</taxon>
        <taxon>Brassiceae</taxon>
        <taxon>Brassica</taxon>
    </lineage>
</organism>
<sequence>MSCRKKMSYRSISFLKSLSRITGTSRIQKRCTSYKPRPVMTQIRKNKVCLNGRLKNSLCGAARKELNLFASLVNCFSMNGP</sequence>
<proteinExistence type="predicted"/>